<dbReference type="Proteomes" id="UP000093000">
    <property type="component" value="Unassembled WGS sequence"/>
</dbReference>
<evidence type="ECO:0000256" key="5">
    <source>
        <dbReference type="ARBA" id="ARBA00022840"/>
    </source>
</evidence>
<dbReference type="GO" id="GO:0003689">
    <property type="term" value="F:DNA clamp loader activity"/>
    <property type="evidence" value="ECO:0007669"/>
    <property type="project" value="TreeGrafter"/>
</dbReference>
<keyword evidence="10" id="KW-1185">Reference proteome</keyword>
<dbReference type="GO" id="GO:0003682">
    <property type="term" value="F:chromatin binding"/>
    <property type="evidence" value="ECO:0007669"/>
    <property type="project" value="TreeGrafter"/>
</dbReference>
<keyword evidence="4" id="KW-0227">DNA damage</keyword>
<dbReference type="InterPro" id="IPR027417">
    <property type="entry name" value="P-loop_NTPase"/>
</dbReference>
<evidence type="ECO:0000256" key="7">
    <source>
        <dbReference type="ARBA" id="ARBA00023306"/>
    </source>
</evidence>
<evidence type="ECO:0000313" key="10">
    <source>
        <dbReference type="Proteomes" id="UP000093000"/>
    </source>
</evidence>
<keyword evidence="5" id="KW-0067">ATP-binding</keyword>
<evidence type="ECO:0000256" key="6">
    <source>
        <dbReference type="ARBA" id="ARBA00023242"/>
    </source>
</evidence>
<dbReference type="SUPFAM" id="SSF52540">
    <property type="entry name" value="P-loop containing nucleoside triphosphate hydrolases"/>
    <property type="match status" value="1"/>
</dbReference>
<evidence type="ECO:0000313" key="9">
    <source>
        <dbReference type="EMBL" id="OBZ88643.1"/>
    </source>
</evidence>
<comment type="similarity">
    <text evidence="2">Belongs to the rad17/RAD24 family.</text>
</comment>
<dbReference type="CDD" id="cd18140">
    <property type="entry name" value="HLD_clamp_RFC"/>
    <property type="match status" value="1"/>
</dbReference>
<comment type="subcellular location">
    <subcellularLocation>
        <location evidence="1">Nucleus</location>
    </subcellularLocation>
</comment>
<name>A0A1C7NHP8_9FUNG</name>
<dbReference type="Gene3D" id="1.10.8.60">
    <property type="match status" value="1"/>
</dbReference>
<protein>
    <submittedName>
        <fullName evidence="9">Cell cycle checkpoint protein RAD17</fullName>
    </submittedName>
</protein>
<organism evidence="9 10">
    <name type="scientific">Choanephora cucurbitarum</name>
    <dbReference type="NCBI Taxonomy" id="101091"/>
    <lineage>
        <taxon>Eukaryota</taxon>
        <taxon>Fungi</taxon>
        <taxon>Fungi incertae sedis</taxon>
        <taxon>Mucoromycota</taxon>
        <taxon>Mucoromycotina</taxon>
        <taxon>Mucoromycetes</taxon>
        <taxon>Mucorales</taxon>
        <taxon>Mucorineae</taxon>
        <taxon>Choanephoraceae</taxon>
        <taxon>Choanephoroideae</taxon>
        <taxon>Choanephora</taxon>
    </lineage>
</organism>
<dbReference type="InterPro" id="IPR057927">
    <property type="entry name" value="RAD24-like_helical"/>
</dbReference>
<proteinExistence type="inferred from homology"/>
<dbReference type="PANTHER" id="PTHR12172:SF0">
    <property type="entry name" value="CELL CYCLE CHECKPOINT PROTEIN RAD17"/>
    <property type="match status" value="1"/>
</dbReference>
<dbReference type="GO" id="GO:0000077">
    <property type="term" value="P:DNA damage checkpoint signaling"/>
    <property type="evidence" value="ECO:0007669"/>
    <property type="project" value="TreeGrafter"/>
</dbReference>
<dbReference type="CDD" id="cd00009">
    <property type="entry name" value="AAA"/>
    <property type="match status" value="1"/>
</dbReference>
<evidence type="ECO:0000256" key="3">
    <source>
        <dbReference type="ARBA" id="ARBA00022741"/>
    </source>
</evidence>
<reference evidence="9 10" key="1">
    <citation type="submission" date="2016-03" db="EMBL/GenBank/DDBJ databases">
        <title>Choanephora cucurbitarum.</title>
        <authorList>
            <person name="Min B."/>
            <person name="Park H."/>
            <person name="Park J.-H."/>
            <person name="Shin H.-D."/>
            <person name="Choi I.-G."/>
        </authorList>
    </citation>
    <scope>NUCLEOTIDE SEQUENCE [LARGE SCALE GENOMIC DNA]</scope>
    <source>
        <strain evidence="9 10">KUS-F28377</strain>
    </source>
</reference>
<sequence length="427" mass="49433">MCMKSDKINLIKSVIQQSSIYRPDPSSTKLLFISGPSGCGKSTLIRLLSQTMSFELVEWQHPSSNSTDHYVSTMRQFEQFINLSIRRHTLSNEFNRKVIFIDDLPDITTPQVRRDFHTILRNCLHIPIPFLMVFVISHAWMTTTQNRHAYETKLNNTMDIIPQELEQDRRVTHIKLNAVSKTLMVKALNRVIQDQDLTVTKPQLDALTEASEGDIRSAINHLQFYAKRQPPQKKRKAKVKAFDEKIGPLDLFHAVGKVLYGKRNPDGTFESKPEHIFDKLPVDPDLFNAFLHQNSLAFFDEIEAVADAFDYLSVADTIRSHLDWQDHHASLYRSLVTMYGLMEKPTKAYSFYRIQRPELFDAQSSARQKKRDDYHEAWMASVAHRTAPFESAEKELLVDDPIEDFSEDEFEEIYGDDAELALLMDQY</sequence>
<keyword evidence="6" id="KW-0539">Nucleus</keyword>
<accession>A0A1C7NHP8</accession>
<dbReference type="STRING" id="101091.A0A1C7NHP8"/>
<dbReference type="Gene3D" id="3.40.50.300">
    <property type="entry name" value="P-loop containing nucleotide triphosphate hydrolases"/>
    <property type="match status" value="1"/>
</dbReference>
<dbReference type="GO" id="GO:0033314">
    <property type="term" value="P:mitotic DNA replication checkpoint signaling"/>
    <property type="evidence" value="ECO:0007669"/>
    <property type="project" value="TreeGrafter"/>
</dbReference>
<keyword evidence="3" id="KW-0547">Nucleotide-binding</keyword>
<dbReference type="OrthoDB" id="10265971at2759"/>
<dbReference type="AlphaFoldDB" id="A0A1C7NHP8"/>
<evidence type="ECO:0000256" key="1">
    <source>
        <dbReference type="ARBA" id="ARBA00004123"/>
    </source>
</evidence>
<dbReference type="EMBL" id="LUGH01000139">
    <property type="protein sequence ID" value="OBZ88643.1"/>
    <property type="molecule type" value="Genomic_DNA"/>
</dbReference>
<dbReference type="GO" id="GO:0005634">
    <property type="term" value="C:nucleus"/>
    <property type="evidence" value="ECO:0007669"/>
    <property type="project" value="UniProtKB-SubCell"/>
</dbReference>
<dbReference type="GO" id="GO:0005524">
    <property type="term" value="F:ATP binding"/>
    <property type="evidence" value="ECO:0007669"/>
    <property type="project" value="UniProtKB-KW"/>
</dbReference>
<dbReference type="Pfam" id="PF03215">
    <property type="entry name" value="Rad17"/>
    <property type="match status" value="1"/>
</dbReference>
<gene>
    <name evidence="9" type="primary">RAD17</name>
    <name evidence="9" type="ORF">A0J61_03289</name>
</gene>
<comment type="caution">
    <text evidence="9">The sequence shown here is derived from an EMBL/GenBank/DDBJ whole genome shotgun (WGS) entry which is preliminary data.</text>
</comment>
<evidence type="ECO:0000259" key="8">
    <source>
        <dbReference type="Pfam" id="PF25812"/>
    </source>
</evidence>
<evidence type="ECO:0000256" key="4">
    <source>
        <dbReference type="ARBA" id="ARBA00022763"/>
    </source>
</evidence>
<keyword evidence="7" id="KW-0131">Cell cycle</keyword>
<feature type="domain" description="Checkpoint protein RAD24-like helical bundle" evidence="8">
    <location>
        <begin position="249"/>
        <end position="330"/>
    </location>
</feature>
<dbReference type="GO" id="GO:0006281">
    <property type="term" value="P:DNA repair"/>
    <property type="evidence" value="ECO:0007669"/>
    <property type="project" value="InterPro"/>
</dbReference>
<dbReference type="InterPro" id="IPR004582">
    <property type="entry name" value="Checkpoint_prot_Rad17_Rad24"/>
</dbReference>
<evidence type="ECO:0000256" key="2">
    <source>
        <dbReference type="ARBA" id="ARBA00006168"/>
    </source>
</evidence>
<dbReference type="InParanoid" id="A0A1C7NHP8"/>
<dbReference type="Pfam" id="PF25812">
    <property type="entry name" value="RAD24_helical"/>
    <property type="match status" value="1"/>
</dbReference>
<dbReference type="PANTHER" id="PTHR12172">
    <property type="entry name" value="CELL CYCLE CHECKPOINT PROTEIN RAD17"/>
    <property type="match status" value="1"/>
</dbReference>
<dbReference type="InterPro" id="IPR047854">
    <property type="entry name" value="RFC_lid"/>
</dbReference>